<proteinExistence type="predicted"/>
<keyword evidence="2" id="KW-1185">Reference proteome</keyword>
<dbReference type="Proteomes" id="UP000501690">
    <property type="component" value="Linkage Group LG3"/>
</dbReference>
<name>A0A4D6LE83_VIGUN</name>
<evidence type="ECO:0000313" key="1">
    <source>
        <dbReference type="EMBL" id="QCD86919.1"/>
    </source>
</evidence>
<reference evidence="1 2" key="1">
    <citation type="submission" date="2019-04" db="EMBL/GenBank/DDBJ databases">
        <title>An improved genome assembly and genetic linkage map for asparagus bean, Vigna unguiculata ssp. sesquipedialis.</title>
        <authorList>
            <person name="Xia Q."/>
            <person name="Zhang R."/>
            <person name="Dong Y."/>
        </authorList>
    </citation>
    <scope>NUCLEOTIDE SEQUENCE [LARGE SCALE GENOMIC DNA]</scope>
    <source>
        <tissue evidence="1">Leaf</tissue>
    </source>
</reference>
<dbReference type="EMBL" id="CP039347">
    <property type="protein sequence ID" value="QCD86919.1"/>
    <property type="molecule type" value="Genomic_DNA"/>
</dbReference>
<protein>
    <submittedName>
        <fullName evidence="1">Uncharacterized protein</fullName>
    </submittedName>
</protein>
<accession>A0A4D6LE83</accession>
<organism evidence="1 2">
    <name type="scientific">Vigna unguiculata</name>
    <name type="common">Cowpea</name>
    <dbReference type="NCBI Taxonomy" id="3917"/>
    <lineage>
        <taxon>Eukaryota</taxon>
        <taxon>Viridiplantae</taxon>
        <taxon>Streptophyta</taxon>
        <taxon>Embryophyta</taxon>
        <taxon>Tracheophyta</taxon>
        <taxon>Spermatophyta</taxon>
        <taxon>Magnoliopsida</taxon>
        <taxon>eudicotyledons</taxon>
        <taxon>Gunneridae</taxon>
        <taxon>Pentapetalae</taxon>
        <taxon>rosids</taxon>
        <taxon>fabids</taxon>
        <taxon>Fabales</taxon>
        <taxon>Fabaceae</taxon>
        <taxon>Papilionoideae</taxon>
        <taxon>50 kb inversion clade</taxon>
        <taxon>NPAAA clade</taxon>
        <taxon>indigoferoid/millettioid clade</taxon>
        <taxon>Phaseoleae</taxon>
        <taxon>Vigna</taxon>
    </lineage>
</organism>
<sequence length="99" mass="10891">MRGGRESEGGFEAGAVVTELRCRDDEEDDGEKMEVLHRGGSAVFSGVVERRCLREKMEARGAAMVVGNGARAAVLVWRWWWRARCRCSSGEDRCVGDGG</sequence>
<dbReference type="AlphaFoldDB" id="A0A4D6LE83"/>
<gene>
    <name evidence="1" type="ORF">DEO72_LG3g1448</name>
</gene>
<evidence type="ECO:0000313" key="2">
    <source>
        <dbReference type="Proteomes" id="UP000501690"/>
    </source>
</evidence>